<dbReference type="OrthoDB" id="6902942at2"/>
<dbReference type="PANTHER" id="PTHR13174">
    <property type="entry name" value="D-GLUCURONYL C5-EPIMERASE"/>
    <property type="match status" value="1"/>
</dbReference>
<evidence type="ECO:0000259" key="1">
    <source>
        <dbReference type="Pfam" id="PF06662"/>
    </source>
</evidence>
<reference evidence="3" key="1">
    <citation type="submission" date="2019-04" db="EMBL/GenBank/DDBJ databases">
        <title>Genome sequence of Pseudomonas putida 1290, an auxin catabolizing strain.</title>
        <authorList>
            <person name="Laird T.S."/>
            <person name="Leveau J.H.J."/>
        </authorList>
    </citation>
    <scope>NUCLEOTIDE SEQUENCE [LARGE SCALE GENOMIC DNA]</scope>
    <source>
        <strain evidence="3">1290</strain>
    </source>
</reference>
<gene>
    <name evidence="2" type="ORF">E6B08_18825</name>
</gene>
<dbReference type="SUPFAM" id="SSF81853">
    <property type="entry name" value="Family 10 polysaccharide lyase"/>
    <property type="match status" value="1"/>
</dbReference>
<dbReference type="PANTHER" id="PTHR13174:SF3">
    <property type="entry name" value="D-GLUCURONYL C5-EPIMERASE"/>
    <property type="match status" value="1"/>
</dbReference>
<proteinExistence type="predicted"/>
<evidence type="ECO:0000313" key="3">
    <source>
        <dbReference type="Proteomes" id="UP000298551"/>
    </source>
</evidence>
<dbReference type="Pfam" id="PF06662">
    <property type="entry name" value="C5-epim_C"/>
    <property type="match status" value="1"/>
</dbReference>
<accession>A0A4D6XC35</accession>
<dbReference type="InterPro" id="IPR039721">
    <property type="entry name" value="C5-epimerase"/>
</dbReference>
<dbReference type="RefSeq" id="WP_136915431.1">
    <property type="nucleotide sequence ID" value="NZ_CP039371.1"/>
</dbReference>
<evidence type="ECO:0000313" key="2">
    <source>
        <dbReference type="EMBL" id="QCI13294.1"/>
    </source>
</evidence>
<dbReference type="InterPro" id="IPR010598">
    <property type="entry name" value="C5-epim_C"/>
</dbReference>
<organism evidence="2 3">
    <name type="scientific">Pseudomonas putida</name>
    <name type="common">Arthrobacter siderocapsulatus</name>
    <dbReference type="NCBI Taxonomy" id="303"/>
    <lineage>
        <taxon>Bacteria</taxon>
        <taxon>Pseudomonadati</taxon>
        <taxon>Pseudomonadota</taxon>
        <taxon>Gammaproteobacteria</taxon>
        <taxon>Pseudomonadales</taxon>
        <taxon>Pseudomonadaceae</taxon>
        <taxon>Pseudomonas</taxon>
    </lineage>
</organism>
<dbReference type="EMBL" id="CP039371">
    <property type="protein sequence ID" value="QCI13294.1"/>
    <property type="molecule type" value="Genomic_DNA"/>
</dbReference>
<protein>
    <recommendedName>
        <fullName evidence="1">D-glucuronyl C5-epimerase C-terminal domain-containing protein</fullName>
    </recommendedName>
</protein>
<feature type="domain" description="D-glucuronyl C5-epimerase C-terminal" evidence="1">
    <location>
        <begin position="141"/>
        <end position="330"/>
    </location>
</feature>
<sequence>MKKISITVVSVIALALVGYVGYQFIPKWPDPVVSESNYEYGKSLLEDFKKSPYRPALRSQEYSPTGDYMNYSKTQSFKNEGRIKLDGNGLPTVLYESQYQYNPITISNFALYEYGKNLPERPTNKFWAATNKLMSMQGFDGSFRYGFSFKHYALSKSYPVGWSSGMAQGLAMSVLARAYTFDKRQDYLDAGNKALDFLMVPVSHGGPLSSMAGLDPSLNNYIFFEEYIGDRGIYTLNGYMFTLIGLYDWWSVTGSEKAHEAFQEGMKTLVKILPYYDFGGSSSYDLTFRTYGREKPHYNIRYHSTHIYLLNNLYSITKNKTLKEFSEHWNPTGL</sequence>
<dbReference type="GO" id="GO:0047464">
    <property type="term" value="F:heparosan-N-sulfate-glucuronate 5-epimerase activity"/>
    <property type="evidence" value="ECO:0007669"/>
    <property type="project" value="InterPro"/>
</dbReference>
<dbReference type="AlphaFoldDB" id="A0A4D6XC35"/>
<dbReference type="Proteomes" id="UP000298551">
    <property type="component" value="Chromosome"/>
</dbReference>
<name>A0A4D6XC35_PSEPU</name>
<dbReference type="GO" id="GO:0015012">
    <property type="term" value="P:heparan sulfate proteoglycan biosynthetic process"/>
    <property type="evidence" value="ECO:0007669"/>
    <property type="project" value="InterPro"/>
</dbReference>